<keyword evidence="3 14" id="KW-0813">Transport</keyword>
<feature type="domain" description="Major facilitator superfamily (MFS) profile" evidence="16">
    <location>
        <begin position="48"/>
        <end position="510"/>
    </location>
</feature>
<dbReference type="OrthoDB" id="79274at2759"/>
<sequence>MVDDQQFKQLSTPRSAQYVSVVGSASDEEVKQRPRPRWLLYSSVVVPLLLPLQFGWSTSQLNLSTYNNDDDCAARPVADGACVLNLSTYNNDDDCAARPVADGACVVFPGHTKVQWTFAVNAWFVGGMIGSMLSGNIAEWFGRKRVMQLNCAFIIAGAVVMAASTGIWMFVVGRFLAGIASGSTTSVVNNFINEVSPPYLRSKLGASFQIAITLGILMVGITFFFTDTSRGWRYAAAFPIVLAVGFLVLAPFVVVESPSWLLMKGRHLEAQHELARLYGDQNAHLALAWIQPKDNEDIDTEALSVDPLGQMVAKGTSASRMLLSPLLLRQLVAAAGIAIAQQFSGINVVFLYSSDMFTDAGISDDRIGTVAVDFVNVIPTLFSGALASRFGNRSMLLWGMVVMFFCALGMTIALLVNVPALSIVFTALYVAAFELSLGPLSWVIIPDLFPDAVRAPGSSFCVACNWLSTLIIGVAYPYVADALGDLGFLPFALTLLFFTGFVFHMIPETSGKTSEEIQEGFRARLNRGINL</sequence>
<dbReference type="InterPro" id="IPR003663">
    <property type="entry name" value="Sugar/inositol_transpt"/>
</dbReference>
<evidence type="ECO:0000256" key="15">
    <source>
        <dbReference type="SAM" id="Phobius"/>
    </source>
</evidence>
<comment type="catalytic activity">
    <reaction evidence="11">
        <text>D-glucosamine(out) = D-glucosamine(in)</text>
        <dbReference type="Rhea" id="RHEA:78423"/>
        <dbReference type="ChEBI" id="CHEBI:58723"/>
    </reaction>
    <physiologicalReaction direction="left-to-right" evidence="11">
        <dbReference type="Rhea" id="RHEA:78424"/>
    </physiologicalReaction>
</comment>
<evidence type="ECO:0000256" key="13">
    <source>
        <dbReference type="ARBA" id="ARBA00044780"/>
    </source>
</evidence>
<dbReference type="PANTHER" id="PTHR23503">
    <property type="entry name" value="SOLUTE CARRIER FAMILY 2"/>
    <property type="match status" value="1"/>
</dbReference>
<dbReference type="InterPro" id="IPR005828">
    <property type="entry name" value="MFS_sugar_transport-like"/>
</dbReference>
<feature type="transmembrane region" description="Helical" evidence="15">
    <location>
        <begin position="204"/>
        <end position="226"/>
    </location>
</feature>
<proteinExistence type="inferred from homology"/>
<evidence type="ECO:0000256" key="12">
    <source>
        <dbReference type="ARBA" id="ARBA00044710"/>
    </source>
</evidence>
<feature type="transmembrane region" description="Helical" evidence="15">
    <location>
        <begin position="149"/>
        <end position="169"/>
    </location>
</feature>
<evidence type="ECO:0000256" key="6">
    <source>
        <dbReference type="ARBA" id="ARBA00023136"/>
    </source>
</evidence>
<keyword evidence="6 15" id="KW-0472">Membrane</keyword>
<evidence type="ECO:0000256" key="5">
    <source>
        <dbReference type="ARBA" id="ARBA00022989"/>
    </source>
</evidence>
<feature type="transmembrane region" description="Helical" evidence="15">
    <location>
        <begin position="422"/>
        <end position="445"/>
    </location>
</feature>
<dbReference type="InterPro" id="IPR005829">
    <property type="entry name" value="Sugar_transporter_CS"/>
</dbReference>
<protein>
    <recommendedName>
        <fullName evidence="13">Hexose transporter 1</fullName>
    </recommendedName>
</protein>
<dbReference type="Pfam" id="PF00083">
    <property type="entry name" value="Sugar_tr"/>
    <property type="match status" value="1"/>
</dbReference>
<evidence type="ECO:0000256" key="2">
    <source>
        <dbReference type="ARBA" id="ARBA00011738"/>
    </source>
</evidence>
<dbReference type="AlphaFoldDB" id="A0A8T1VJ25"/>
<evidence type="ECO:0000256" key="10">
    <source>
        <dbReference type="ARBA" id="ARBA00044662"/>
    </source>
</evidence>
<evidence type="ECO:0000256" key="11">
    <source>
        <dbReference type="ARBA" id="ARBA00044668"/>
    </source>
</evidence>
<dbReference type="InterPro" id="IPR020846">
    <property type="entry name" value="MFS_dom"/>
</dbReference>
<dbReference type="PROSITE" id="PS00217">
    <property type="entry name" value="SUGAR_TRANSPORT_2"/>
    <property type="match status" value="1"/>
</dbReference>
<feature type="transmembrane region" description="Helical" evidence="15">
    <location>
        <begin position="116"/>
        <end position="137"/>
    </location>
</feature>
<comment type="catalytic activity">
    <reaction evidence="10">
        <text>D-mannose(out) = D-mannose(in)</text>
        <dbReference type="Rhea" id="RHEA:78391"/>
        <dbReference type="ChEBI" id="CHEBI:4208"/>
    </reaction>
    <physiologicalReaction direction="left-to-right" evidence="10">
        <dbReference type="Rhea" id="RHEA:78392"/>
    </physiologicalReaction>
</comment>
<feature type="transmembrane region" description="Helical" evidence="15">
    <location>
        <begin position="486"/>
        <end position="506"/>
    </location>
</feature>
<dbReference type="EMBL" id="JAGDFL010000827">
    <property type="protein sequence ID" value="KAG7380966.1"/>
    <property type="molecule type" value="Genomic_DNA"/>
</dbReference>
<evidence type="ECO:0000259" key="16">
    <source>
        <dbReference type="PROSITE" id="PS50850"/>
    </source>
</evidence>
<comment type="caution">
    <text evidence="17">The sequence shown here is derived from an EMBL/GenBank/DDBJ whole genome shotgun (WGS) entry which is preliminary data.</text>
</comment>
<comment type="catalytic activity">
    <reaction evidence="12">
        <text>D-fructose(out) = D-fructose(in)</text>
        <dbReference type="Rhea" id="RHEA:60372"/>
        <dbReference type="ChEBI" id="CHEBI:37721"/>
    </reaction>
    <physiologicalReaction direction="left-to-right" evidence="12">
        <dbReference type="Rhea" id="RHEA:60373"/>
    </physiologicalReaction>
</comment>
<evidence type="ECO:0000256" key="8">
    <source>
        <dbReference type="ARBA" id="ARBA00044648"/>
    </source>
</evidence>
<keyword evidence="5 15" id="KW-1133">Transmembrane helix</keyword>
<evidence type="ECO:0000256" key="3">
    <source>
        <dbReference type="ARBA" id="ARBA00022448"/>
    </source>
</evidence>
<comment type="subunit">
    <text evidence="2">Homodimer.</text>
</comment>
<feature type="transmembrane region" description="Helical" evidence="15">
    <location>
        <begin position="457"/>
        <end position="480"/>
    </location>
</feature>
<accession>A0A8T1VJ25</accession>
<dbReference type="PANTHER" id="PTHR23503:SF8">
    <property type="entry name" value="FACILITATED GLUCOSE TRANSPORTER PROTEIN 1"/>
    <property type="match status" value="1"/>
</dbReference>
<name>A0A8T1VJ25_9STRA</name>
<dbReference type="Proteomes" id="UP000693981">
    <property type="component" value="Unassembled WGS sequence"/>
</dbReference>
<comment type="subcellular location">
    <subcellularLocation>
        <location evidence="1">Membrane</location>
        <topology evidence="1">Multi-pass membrane protein</topology>
    </subcellularLocation>
</comment>
<evidence type="ECO:0000256" key="4">
    <source>
        <dbReference type="ARBA" id="ARBA00022692"/>
    </source>
</evidence>
<dbReference type="PROSITE" id="PS50850">
    <property type="entry name" value="MFS"/>
    <property type="match status" value="1"/>
</dbReference>
<evidence type="ECO:0000256" key="9">
    <source>
        <dbReference type="ARBA" id="ARBA00044656"/>
    </source>
</evidence>
<comment type="similarity">
    <text evidence="14">Belongs to the major facilitator superfamily. Sugar transporter (TC 2.A.1.1) family.</text>
</comment>
<reference evidence="17" key="1">
    <citation type="submission" date="2021-02" db="EMBL/GenBank/DDBJ databases">
        <authorList>
            <person name="Palmer J.M."/>
        </authorList>
    </citation>
    <scope>NUCLEOTIDE SEQUENCE</scope>
    <source>
        <strain evidence="17">SCRP23</strain>
    </source>
</reference>
<evidence type="ECO:0000256" key="14">
    <source>
        <dbReference type="RuleBase" id="RU003346"/>
    </source>
</evidence>
<comment type="catalytic activity">
    <reaction evidence="9">
        <text>D-xylose(out) = D-xylose(in)</text>
        <dbReference type="Rhea" id="RHEA:78427"/>
        <dbReference type="ChEBI" id="CHEBI:53455"/>
    </reaction>
    <physiologicalReaction direction="left-to-right" evidence="9">
        <dbReference type="Rhea" id="RHEA:78428"/>
    </physiologicalReaction>
</comment>
<evidence type="ECO:0000256" key="7">
    <source>
        <dbReference type="ARBA" id="ARBA00044637"/>
    </source>
</evidence>
<keyword evidence="4 15" id="KW-0812">Transmembrane</keyword>
<feature type="transmembrane region" description="Helical" evidence="15">
    <location>
        <begin position="38"/>
        <end position="56"/>
    </location>
</feature>
<organism evidence="17 18">
    <name type="scientific">Phytophthora boehmeriae</name>
    <dbReference type="NCBI Taxonomy" id="109152"/>
    <lineage>
        <taxon>Eukaryota</taxon>
        <taxon>Sar</taxon>
        <taxon>Stramenopiles</taxon>
        <taxon>Oomycota</taxon>
        <taxon>Peronosporomycetes</taxon>
        <taxon>Peronosporales</taxon>
        <taxon>Peronosporaceae</taxon>
        <taxon>Phytophthora</taxon>
    </lineage>
</organism>
<comment type="catalytic activity">
    <reaction evidence="8">
        <text>D-glucose(out) = D-glucose(in)</text>
        <dbReference type="Rhea" id="RHEA:60376"/>
        <dbReference type="ChEBI" id="CHEBI:4167"/>
    </reaction>
    <physiologicalReaction direction="left-to-right" evidence="8">
        <dbReference type="Rhea" id="RHEA:60377"/>
    </physiologicalReaction>
</comment>
<gene>
    <name evidence="17" type="ORF">PHYBOEH_011236</name>
</gene>
<dbReference type="GO" id="GO:0016020">
    <property type="term" value="C:membrane"/>
    <property type="evidence" value="ECO:0007669"/>
    <property type="project" value="UniProtKB-SubCell"/>
</dbReference>
<evidence type="ECO:0000313" key="18">
    <source>
        <dbReference type="Proteomes" id="UP000693981"/>
    </source>
</evidence>
<feature type="transmembrane region" description="Helical" evidence="15">
    <location>
        <begin position="232"/>
        <end position="255"/>
    </location>
</feature>
<feature type="transmembrane region" description="Helical" evidence="15">
    <location>
        <begin position="395"/>
        <end position="416"/>
    </location>
</feature>
<dbReference type="GO" id="GO:0015149">
    <property type="term" value="F:hexose transmembrane transporter activity"/>
    <property type="evidence" value="ECO:0007669"/>
    <property type="project" value="TreeGrafter"/>
</dbReference>
<keyword evidence="18" id="KW-1185">Reference proteome</keyword>
<dbReference type="NCBIfam" id="TIGR00879">
    <property type="entry name" value="SP"/>
    <property type="match status" value="1"/>
</dbReference>
<evidence type="ECO:0000256" key="1">
    <source>
        <dbReference type="ARBA" id="ARBA00004141"/>
    </source>
</evidence>
<feature type="transmembrane region" description="Helical" evidence="15">
    <location>
        <begin position="331"/>
        <end position="352"/>
    </location>
</feature>
<dbReference type="InterPro" id="IPR045263">
    <property type="entry name" value="GLUT"/>
</dbReference>
<evidence type="ECO:0000313" key="17">
    <source>
        <dbReference type="EMBL" id="KAG7380966.1"/>
    </source>
</evidence>
<comment type="catalytic activity">
    <reaction evidence="7">
        <text>D-galactose(in) = D-galactose(out)</text>
        <dbReference type="Rhea" id="RHEA:34915"/>
        <dbReference type="ChEBI" id="CHEBI:4139"/>
    </reaction>
    <physiologicalReaction direction="right-to-left" evidence="7">
        <dbReference type="Rhea" id="RHEA:34917"/>
    </physiologicalReaction>
</comment>